<evidence type="ECO:0000256" key="1">
    <source>
        <dbReference type="ARBA" id="ARBA00000632"/>
    </source>
</evidence>
<evidence type="ECO:0000313" key="9">
    <source>
        <dbReference type="EMBL" id="KAF7996972.1"/>
    </source>
</evidence>
<keyword evidence="5" id="KW-0378">Hydrolase</keyword>
<accession>A0A834Y3E4</accession>
<evidence type="ECO:0000256" key="7">
    <source>
        <dbReference type="PIRSR" id="PIRSR608597-3"/>
    </source>
</evidence>
<keyword evidence="6" id="KW-0326">Glycosidase</keyword>
<keyword evidence="8" id="KW-0732">Signal</keyword>
<dbReference type="EMBL" id="JACMRX010000001">
    <property type="protein sequence ID" value="KAF7996972.1"/>
    <property type="molecule type" value="Genomic_DNA"/>
</dbReference>
<evidence type="ECO:0000256" key="4">
    <source>
        <dbReference type="ARBA" id="ARBA00022638"/>
    </source>
</evidence>
<sequence length="154" mass="16761">MTMKIVIVVTLLAACTYGQQVSSQNSTAEPISQICFGCICEAASGCDTQTGCDGAVCGPFRITWGYWADADKITLNGEDPKTEGAYSRCLNDAFCASKVVESYMNKFGQDCNGDGRINCDDYVRIHRLGGYGCSSPLDSKYENTYKTCMKTFSH</sequence>
<proteinExistence type="predicted"/>
<dbReference type="AlphaFoldDB" id="A0A834Y3E4"/>
<dbReference type="Proteomes" id="UP000639338">
    <property type="component" value="Unassembled WGS sequence"/>
</dbReference>
<feature type="disulfide bond" evidence="7">
    <location>
        <begin position="40"/>
        <end position="46"/>
    </location>
</feature>
<name>A0A834Y3E4_APHGI</name>
<dbReference type="OrthoDB" id="6337871at2759"/>
<dbReference type="GO" id="GO:0042742">
    <property type="term" value="P:defense response to bacterium"/>
    <property type="evidence" value="ECO:0007669"/>
    <property type="project" value="UniProtKB-KW"/>
</dbReference>
<dbReference type="PROSITE" id="PS51257">
    <property type="entry name" value="PROKAR_LIPOPROTEIN"/>
    <property type="match status" value="1"/>
</dbReference>
<organism evidence="9 10">
    <name type="scientific">Aphidius gifuensis</name>
    <name type="common">Parasitoid wasp</name>
    <dbReference type="NCBI Taxonomy" id="684658"/>
    <lineage>
        <taxon>Eukaryota</taxon>
        <taxon>Metazoa</taxon>
        <taxon>Ecdysozoa</taxon>
        <taxon>Arthropoda</taxon>
        <taxon>Hexapoda</taxon>
        <taxon>Insecta</taxon>
        <taxon>Pterygota</taxon>
        <taxon>Neoptera</taxon>
        <taxon>Endopterygota</taxon>
        <taxon>Hymenoptera</taxon>
        <taxon>Apocrita</taxon>
        <taxon>Ichneumonoidea</taxon>
        <taxon>Braconidae</taxon>
        <taxon>Aphidiinae</taxon>
        <taxon>Aphidius</taxon>
    </lineage>
</organism>
<keyword evidence="10" id="KW-1185">Reference proteome</keyword>
<evidence type="ECO:0000256" key="3">
    <source>
        <dbReference type="ARBA" id="ARBA00022529"/>
    </source>
</evidence>
<feature type="chain" id="PRO_5032728513" description="lysozyme" evidence="8">
    <location>
        <begin position="19"/>
        <end position="154"/>
    </location>
</feature>
<keyword evidence="7" id="KW-1015">Disulfide bond</keyword>
<dbReference type="PANTHER" id="PTHR11195">
    <property type="entry name" value="DESTABILASE-RELATED"/>
    <property type="match status" value="1"/>
</dbReference>
<dbReference type="PANTHER" id="PTHR11195:SF22">
    <property type="entry name" value="LYSOZYME"/>
    <property type="match status" value="1"/>
</dbReference>
<evidence type="ECO:0000256" key="8">
    <source>
        <dbReference type="SAM" id="SignalP"/>
    </source>
</evidence>
<dbReference type="InterPro" id="IPR018247">
    <property type="entry name" value="EF_Hand_1_Ca_BS"/>
</dbReference>
<keyword evidence="4" id="KW-0081">Bacteriolytic enzyme</keyword>
<dbReference type="Gene3D" id="1.10.530.10">
    <property type="match status" value="1"/>
</dbReference>
<evidence type="ECO:0000256" key="2">
    <source>
        <dbReference type="ARBA" id="ARBA00012732"/>
    </source>
</evidence>
<feature type="signal peptide" evidence="8">
    <location>
        <begin position="1"/>
        <end position="18"/>
    </location>
</feature>
<protein>
    <recommendedName>
        <fullName evidence="2">lysozyme</fullName>
        <ecNumber evidence="2">3.2.1.17</ecNumber>
    </recommendedName>
</protein>
<evidence type="ECO:0000256" key="5">
    <source>
        <dbReference type="ARBA" id="ARBA00022801"/>
    </source>
</evidence>
<comment type="caution">
    <text evidence="9">The sequence shown here is derived from an EMBL/GenBank/DDBJ whole genome shotgun (WGS) entry which is preliminary data.</text>
</comment>
<keyword evidence="3" id="KW-0929">Antimicrobial</keyword>
<reference evidence="9 10" key="1">
    <citation type="submission" date="2020-08" db="EMBL/GenBank/DDBJ databases">
        <title>Aphidius gifuensis genome sequencing and assembly.</title>
        <authorList>
            <person name="Du Z."/>
        </authorList>
    </citation>
    <scope>NUCLEOTIDE SEQUENCE [LARGE SCALE GENOMIC DNA]</scope>
    <source>
        <strain evidence="9">YNYX2018</strain>
        <tissue evidence="9">Adults</tissue>
    </source>
</reference>
<gene>
    <name evidence="9" type="ORF">HCN44_005249</name>
</gene>
<feature type="disulfide bond" evidence="7">
    <location>
        <begin position="52"/>
        <end position="57"/>
    </location>
</feature>
<dbReference type="PROSITE" id="PS00018">
    <property type="entry name" value="EF_HAND_1"/>
    <property type="match status" value="1"/>
</dbReference>
<evidence type="ECO:0000313" key="10">
    <source>
        <dbReference type="Proteomes" id="UP000639338"/>
    </source>
</evidence>
<dbReference type="CDD" id="cd16890">
    <property type="entry name" value="lyz_i"/>
    <property type="match status" value="1"/>
</dbReference>
<feature type="disulfide bond" evidence="7">
    <location>
        <begin position="89"/>
        <end position="95"/>
    </location>
</feature>
<dbReference type="FunFam" id="1.10.530.10:FF:000019">
    <property type="entry name" value="lysozyme"/>
    <property type="match status" value="1"/>
</dbReference>
<evidence type="ECO:0000256" key="6">
    <source>
        <dbReference type="ARBA" id="ARBA00023295"/>
    </source>
</evidence>
<dbReference type="GO" id="GO:0031640">
    <property type="term" value="P:killing of cells of another organism"/>
    <property type="evidence" value="ECO:0007669"/>
    <property type="project" value="UniProtKB-KW"/>
</dbReference>
<comment type="catalytic activity">
    <reaction evidence="1">
        <text>Hydrolysis of (1-&gt;4)-beta-linkages between N-acetylmuramic acid and N-acetyl-D-glucosamine residues in a peptidoglycan and between N-acetyl-D-glucosamine residues in chitodextrins.</text>
        <dbReference type="EC" id="3.2.1.17"/>
    </reaction>
</comment>
<dbReference type="InterPro" id="IPR008597">
    <property type="entry name" value="Invert_lysozyme"/>
</dbReference>
<dbReference type="Pfam" id="PF05497">
    <property type="entry name" value="Destabilase"/>
    <property type="match status" value="1"/>
</dbReference>
<feature type="disulfide bond" evidence="7">
    <location>
        <begin position="35"/>
        <end position="119"/>
    </location>
</feature>
<dbReference type="EC" id="3.2.1.17" evidence="2"/>
<dbReference type="GO" id="GO:0003796">
    <property type="term" value="F:lysozyme activity"/>
    <property type="evidence" value="ECO:0007669"/>
    <property type="project" value="UniProtKB-EC"/>
</dbReference>
<dbReference type="PROSITE" id="PS51909">
    <property type="entry name" value="LYSOZYME_I"/>
    <property type="match status" value="1"/>
</dbReference>